<evidence type="ECO:0000256" key="4">
    <source>
        <dbReference type="SAM" id="Phobius"/>
    </source>
</evidence>
<dbReference type="InterPro" id="IPR011990">
    <property type="entry name" value="TPR-like_helical_dom_sf"/>
</dbReference>
<dbReference type="EMBL" id="PVXM01000045">
    <property type="protein sequence ID" value="PRR71101.1"/>
    <property type="molecule type" value="Genomic_DNA"/>
</dbReference>
<name>A0A2T0APY9_9FIRM</name>
<dbReference type="SUPFAM" id="SSF48452">
    <property type="entry name" value="TPR-like"/>
    <property type="match status" value="1"/>
</dbReference>
<dbReference type="OrthoDB" id="983149at2"/>
<dbReference type="PANTHER" id="PTHR44943">
    <property type="entry name" value="CELLULOSE SYNTHASE OPERON PROTEIN C"/>
    <property type="match status" value="1"/>
</dbReference>
<dbReference type="Pfam" id="PF14020">
    <property type="entry name" value="DUF4236"/>
    <property type="match status" value="1"/>
</dbReference>
<feature type="transmembrane region" description="Helical" evidence="4">
    <location>
        <begin position="103"/>
        <end position="129"/>
    </location>
</feature>
<feature type="domain" description="DUF4236" evidence="5">
    <location>
        <begin position="3"/>
        <end position="54"/>
    </location>
</feature>
<keyword evidence="4" id="KW-0472">Membrane</keyword>
<dbReference type="InterPro" id="IPR051685">
    <property type="entry name" value="Ycf3/AcsC/BcsC/TPR_MFPF"/>
</dbReference>
<keyword evidence="4" id="KW-0812">Transmembrane</keyword>
<protein>
    <submittedName>
        <fullName evidence="6">Tetratricopeptide repeat protein</fullName>
    </submittedName>
</protein>
<dbReference type="InterPro" id="IPR025330">
    <property type="entry name" value="DUF4236"/>
</dbReference>
<dbReference type="Pfam" id="PF13181">
    <property type="entry name" value="TPR_8"/>
    <property type="match status" value="1"/>
</dbReference>
<dbReference type="PROSITE" id="PS50005">
    <property type="entry name" value="TPR"/>
    <property type="match status" value="2"/>
</dbReference>
<dbReference type="Gene3D" id="1.25.40.10">
    <property type="entry name" value="Tetratricopeptide repeat domain"/>
    <property type="match status" value="1"/>
</dbReference>
<comment type="caution">
    <text evidence="6">The sequence shown here is derived from an EMBL/GenBank/DDBJ whole genome shotgun (WGS) entry which is preliminary data.</text>
</comment>
<evidence type="ECO:0000256" key="3">
    <source>
        <dbReference type="PROSITE-ProRule" id="PRU00339"/>
    </source>
</evidence>
<organism evidence="6 7">
    <name type="scientific">Neomoorella humiferrea</name>
    <dbReference type="NCBI Taxonomy" id="676965"/>
    <lineage>
        <taxon>Bacteria</taxon>
        <taxon>Bacillati</taxon>
        <taxon>Bacillota</taxon>
        <taxon>Clostridia</taxon>
        <taxon>Neomoorellales</taxon>
        <taxon>Neomoorellaceae</taxon>
        <taxon>Neomoorella</taxon>
    </lineage>
</organism>
<evidence type="ECO:0000256" key="2">
    <source>
        <dbReference type="ARBA" id="ARBA00022803"/>
    </source>
</evidence>
<dbReference type="InterPro" id="IPR019734">
    <property type="entry name" value="TPR_rpt"/>
</dbReference>
<evidence type="ECO:0000259" key="5">
    <source>
        <dbReference type="Pfam" id="PF14020"/>
    </source>
</evidence>
<reference evidence="6 7" key="1">
    <citation type="submission" date="2018-03" db="EMBL/GenBank/DDBJ databases">
        <title>Genome sequence of Moorella humiferrea DSM 23265.</title>
        <authorList>
            <person name="Poehlein A."/>
            <person name="Daniel R."/>
        </authorList>
    </citation>
    <scope>NUCLEOTIDE SEQUENCE [LARGE SCALE GENOMIC DNA]</scope>
    <source>
        <strain evidence="6 7">DSM 23265</strain>
    </source>
</reference>
<evidence type="ECO:0000313" key="7">
    <source>
        <dbReference type="Proteomes" id="UP000238415"/>
    </source>
</evidence>
<evidence type="ECO:0000313" key="6">
    <source>
        <dbReference type="EMBL" id="PRR71101.1"/>
    </source>
</evidence>
<feature type="repeat" description="TPR" evidence="3">
    <location>
        <begin position="175"/>
        <end position="208"/>
    </location>
</feature>
<dbReference type="Proteomes" id="UP000238415">
    <property type="component" value="Unassembled WGS sequence"/>
</dbReference>
<evidence type="ECO:0000256" key="1">
    <source>
        <dbReference type="ARBA" id="ARBA00022737"/>
    </source>
</evidence>
<keyword evidence="4" id="KW-1133">Transmembrane helix</keyword>
<keyword evidence="2 3" id="KW-0802">TPR repeat</keyword>
<dbReference type="SMART" id="SM00028">
    <property type="entry name" value="TPR"/>
    <property type="match status" value="3"/>
</dbReference>
<keyword evidence="1" id="KW-0677">Repeat</keyword>
<sequence>MGWRFRKSVRIAKGVRLNLSKRGVGVSVGGKGFRVGIGPRGAYTSTSIPGTGLYAINYFGKQKNRELPKVMQKASDQSESEGFNFEIPPELASNSTSSALGCLWFLISVIFFFIWWPLGVVGIISQIVWAAKSLNSPTGKAKNYFQQGKIALQKGEWQQALDAFLKVLEVKPEVNSLYREIALLYRRLDNPEEAIKYFEKYLAHYPDDAVTKLNYAVTLGTVGQYQKAIEVLQGLPTEMKQELVVINALASAFLGLNKPELALEILEKGPVRSRKTMNEQMKLFRYLLGLTYKQLGETEKALKQFYKIYAEDTDYEDVRDLLKELSPSFGG</sequence>
<feature type="repeat" description="TPR" evidence="3">
    <location>
        <begin position="141"/>
        <end position="174"/>
    </location>
</feature>
<accession>A0A2T0APY9</accession>
<dbReference type="RefSeq" id="WP_106005716.1">
    <property type="nucleotide sequence ID" value="NZ_CP136419.1"/>
</dbReference>
<proteinExistence type="predicted"/>
<keyword evidence="7" id="KW-1185">Reference proteome</keyword>
<dbReference type="PANTHER" id="PTHR44943:SF10">
    <property type="match status" value="1"/>
</dbReference>
<dbReference type="Pfam" id="PF13371">
    <property type="entry name" value="TPR_9"/>
    <property type="match status" value="1"/>
</dbReference>
<gene>
    <name evidence="6" type="ORF">MOHU_17640</name>
</gene>
<dbReference type="AlphaFoldDB" id="A0A2T0APY9"/>